<name>A0ABQ3MVL9_9BACI</name>
<feature type="transmembrane region" description="Helical" evidence="7">
    <location>
        <begin position="110"/>
        <end position="134"/>
    </location>
</feature>
<keyword evidence="6 7" id="KW-0472">Membrane</keyword>
<dbReference type="Pfam" id="PF01098">
    <property type="entry name" value="FTSW_RODA_SPOVE"/>
    <property type="match status" value="1"/>
</dbReference>
<keyword evidence="5 7" id="KW-1133">Transmembrane helix</keyword>
<proteinExistence type="predicted"/>
<organism evidence="8 9">
    <name type="scientific">Neobacillus kokaensis</name>
    <dbReference type="NCBI Taxonomy" id="2759023"/>
    <lineage>
        <taxon>Bacteria</taxon>
        <taxon>Bacillati</taxon>
        <taxon>Bacillota</taxon>
        <taxon>Bacilli</taxon>
        <taxon>Bacillales</taxon>
        <taxon>Bacillaceae</taxon>
        <taxon>Neobacillus</taxon>
    </lineage>
</organism>
<gene>
    <name evidence="8" type="primary">spoVE</name>
    <name evidence="8" type="ORF">AM1BK_00100</name>
</gene>
<feature type="transmembrane region" description="Helical" evidence="7">
    <location>
        <begin position="146"/>
        <end position="165"/>
    </location>
</feature>
<dbReference type="InterPro" id="IPR013438">
    <property type="entry name" value="SpoVE"/>
</dbReference>
<evidence type="ECO:0000256" key="4">
    <source>
        <dbReference type="ARBA" id="ARBA00022960"/>
    </source>
</evidence>
<protein>
    <submittedName>
        <fullName evidence="8">Stage V sporulation protein E</fullName>
    </submittedName>
</protein>
<keyword evidence="9" id="KW-1185">Reference proteome</keyword>
<evidence type="ECO:0000313" key="8">
    <source>
        <dbReference type="EMBL" id="GHH96467.1"/>
    </source>
</evidence>
<keyword evidence="2" id="KW-1003">Cell membrane</keyword>
<sequence length="373" mass="40771">MLVEVYSVPTKRTTPDFILMIVTFTLLAVGLIMVYSASAIWAEYKFHDSFFFAKRQTLFAVVGVAAMFFIMNINYLNWRTWAKTILIVCFVLLILVLIPGIGNVRNGSRSWIGVGAFSIQPSEFMKLAMIAFLAKFLSERQKLITSFKKGLVPSLGLAFVAFAMIMLQPDLGTGTVMMGTCVVMIFIAGARVSHFVFLGLLGVAGFVGLIASAPYRIKRITSFLDPWSDPLGSGFQIIQSLYAIGPGGLFGLGLGESRQKFFYLPEPQTDFIFAILSEELGFIGGSFIILLFALLLWRGIRIALGAPDLYGSFLAVGIIAMVAIQVMINIGVVTGLMPVTGITLPFLSYGGSSLTLMLMAIGVLLNISRYSRY</sequence>
<feature type="transmembrane region" description="Helical" evidence="7">
    <location>
        <begin position="309"/>
        <end position="334"/>
    </location>
</feature>
<feature type="transmembrane region" description="Helical" evidence="7">
    <location>
        <begin position="271"/>
        <end position="297"/>
    </location>
</feature>
<dbReference type="InterPro" id="IPR013437">
    <property type="entry name" value="FtsW"/>
</dbReference>
<evidence type="ECO:0000256" key="7">
    <source>
        <dbReference type="SAM" id="Phobius"/>
    </source>
</evidence>
<dbReference type="NCBIfam" id="TIGR02614">
    <property type="entry name" value="ftsW"/>
    <property type="match status" value="1"/>
</dbReference>
<evidence type="ECO:0000256" key="6">
    <source>
        <dbReference type="ARBA" id="ARBA00023136"/>
    </source>
</evidence>
<keyword evidence="4" id="KW-0133">Cell shape</keyword>
<accession>A0ABQ3MVL9</accession>
<dbReference type="InterPro" id="IPR001182">
    <property type="entry name" value="FtsW/RodA"/>
</dbReference>
<reference evidence="8 9" key="1">
    <citation type="journal article" date="2022" name="Int. J. Syst. Evol. Microbiol.">
        <title>Neobacillus kokaensis sp. nov., isolated from soil.</title>
        <authorList>
            <person name="Yuki K."/>
            <person name="Matsubara H."/>
            <person name="Yamaguchi S."/>
        </authorList>
    </citation>
    <scope>NUCLEOTIDE SEQUENCE [LARGE SCALE GENOMIC DNA]</scope>
    <source>
        <strain evidence="8 9">LOB 377</strain>
    </source>
</reference>
<dbReference type="PANTHER" id="PTHR30474">
    <property type="entry name" value="CELL CYCLE PROTEIN"/>
    <property type="match status" value="1"/>
</dbReference>
<evidence type="ECO:0000256" key="5">
    <source>
        <dbReference type="ARBA" id="ARBA00022989"/>
    </source>
</evidence>
<feature type="transmembrane region" description="Helical" evidence="7">
    <location>
        <begin position="57"/>
        <end position="78"/>
    </location>
</feature>
<feature type="transmembrane region" description="Helical" evidence="7">
    <location>
        <begin position="17"/>
        <end position="37"/>
    </location>
</feature>
<evidence type="ECO:0000256" key="2">
    <source>
        <dbReference type="ARBA" id="ARBA00022475"/>
    </source>
</evidence>
<dbReference type="PANTHER" id="PTHR30474:SF13">
    <property type="entry name" value="STAGE V SPORULATION PROTEIN E"/>
    <property type="match status" value="1"/>
</dbReference>
<evidence type="ECO:0000313" key="9">
    <source>
        <dbReference type="Proteomes" id="UP000637074"/>
    </source>
</evidence>
<comment type="subcellular location">
    <subcellularLocation>
        <location evidence="1">Cell membrane</location>
        <topology evidence="1">Multi-pass membrane protein</topology>
    </subcellularLocation>
</comment>
<dbReference type="Proteomes" id="UP000637074">
    <property type="component" value="Unassembled WGS sequence"/>
</dbReference>
<dbReference type="NCBIfam" id="TIGR02615">
    <property type="entry name" value="spoVE"/>
    <property type="match status" value="1"/>
</dbReference>
<feature type="transmembrane region" description="Helical" evidence="7">
    <location>
        <begin position="85"/>
        <end position="104"/>
    </location>
</feature>
<feature type="transmembrane region" description="Helical" evidence="7">
    <location>
        <begin position="346"/>
        <end position="367"/>
    </location>
</feature>
<comment type="caution">
    <text evidence="8">The sequence shown here is derived from an EMBL/GenBank/DDBJ whole genome shotgun (WGS) entry which is preliminary data.</text>
</comment>
<feature type="transmembrane region" description="Helical" evidence="7">
    <location>
        <begin position="195"/>
        <end position="217"/>
    </location>
</feature>
<feature type="transmembrane region" description="Helical" evidence="7">
    <location>
        <begin position="171"/>
        <end position="188"/>
    </location>
</feature>
<dbReference type="EMBL" id="BNDS01000001">
    <property type="protein sequence ID" value="GHH96467.1"/>
    <property type="molecule type" value="Genomic_DNA"/>
</dbReference>
<evidence type="ECO:0000256" key="3">
    <source>
        <dbReference type="ARBA" id="ARBA00022692"/>
    </source>
</evidence>
<evidence type="ECO:0000256" key="1">
    <source>
        <dbReference type="ARBA" id="ARBA00004651"/>
    </source>
</evidence>
<dbReference type="PROSITE" id="PS00428">
    <property type="entry name" value="FTSW_RODA_SPOVE"/>
    <property type="match status" value="1"/>
</dbReference>
<keyword evidence="3 7" id="KW-0812">Transmembrane</keyword>
<dbReference type="InterPro" id="IPR018365">
    <property type="entry name" value="Cell_cycle_FtsW-rel_CS"/>
</dbReference>